<sequence>MASIGRGVWAGFVVATLVAGCSRPPRVSEVTGCIANGETASFPIEGPATGESRSAFDGFGCNSVATRGELRCVHLRPKAATNPKETHAGLFLGPYVHGDMTVSCGILTAAQLRLGSPSNPHEVGWLIWNYRDNDHFYYAMAKPNGWELGKRDPAFPGGQRFLATDDRTTYPVGRRYELRVEQRGNRIELFIDGQSITVFEDTDHPYTGGIVGFYTEDADVYFDSLKIGK</sequence>
<dbReference type="PROSITE" id="PS51257">
    <property type="entry name" value="PROKAR_LIPOPROTEIN"/>
    <property type="match status" value="1"/>
</dbReference>
<dbReference type="RefSeq" id="WP_144241153.1">
    <property type="nucleotide sequence ID" value="NZ_CP007139.1"/>
</dbReference>
<name>A0A068NRE4_FIMGI</name>
<dbReference type="AlphaFoldDB" id="A0A068NRE4"/>
<dbReference type="EMBL" id="CP007139">
    <property type="protein sequence ID" value="AIE86083.1"/>
    <property type="molecule type" value="Genomic_DNA"/>
</dbReference>
<dbReference type="Gene3D" id="2.60.120.560">
    <property type="entry name" value="Exo-inulinase, domain 1"/>
    <property type="match status" value="1"/>
</dbReference>
<dbReference type="HOGENOM" id="CLU_088191_0_0_0"/>
<evidence type="ECO:0000313" key="1">
    <source>
        <dbReference type="EMBL" id="AIE86083.1"/>
    </source>
</evidence>
<dbReference type="STRING" id="661478.OP10G_2715"/>
<dbReference type="KEGG" id="fgi:OP10G_2715"/>
<organism evidence="1 2">
    <name type="scientific">Fimbriimonas ginsengisoli Gsoil 348</name>
    <dbReference type="NCBI Taxonomy" id="661478"/>
    <lineage>
        <taxon>Bacteria</taxon>
        <taxon>Bacillati</taxon>
        <taxon>Armatimonadota</taxon>
        <taxon>Fimbriimonadia</taxon>
        <taxon>Fimbriimonadales</taxon>
        <taxon>Fimbriimonadaceae</taxon>
        <taxon>Fimbriimonas</taxon>
    </lineage>
</organism>
<dbReference type="OrthoDB" id="8434516at2"/>
<evidence type="ECO:0000313" key="2">
    <source>
        <dbReference type="Proteomes" id="UP000027982"/>
    </source>
</evidence>
<gene>
    <name evidence="1" type="ORF">OP10G_2715</name>
</gene>
<accession>A0A068NRE4</accession>
<reference evidence="1 2" key="1">
    <citation type="journal article" date="2014" name="PLoS ONE">
        <title>The first complete genome sequence of the class fimbriimonadia in the phylum armatimonadetes.</title>
        <authorList>
            <person name="Hu Z.Y."/>
            <person name="Wang Y.Z."/>
            <person name="Im W.T."/>
            <person name="Wang S.Y."/>
            <person name="Zhao G.P."/>
            <person name="Zheng H.J."/>
            <person name="Quan Z.X."/>
        </authorList>
    </citation>
    <scope>NUCLEOTIDE SEQUENCE [LARGE SCALE GENOMIC DNA]</scope>
    <source>
        <strain evidence="1">Gsoil 348</strain>
    </source>
</reference>
<dbReference type="eggNOG" id="COG2931">
    <property type="taxonomic scope" value="Bacteria"/>
</dbReference>
<protein>
    <submittedName>
        <fullName evidence="1">Hemolysin-type calcium-binding region</fullName>
    </submittedName>
</protein>
<dbReference type="Proteomes" id="UP000027982">
    <property type="component" value="Chromosome"/>
</dbReference>
<proteinExistence type="predicted"/>
<keyword evidence="2" id="KW-1185">Reference proteome</keyword>